<dbReference type="RefSeq" id="WP_013266138.1">
    <property type="nucleotide sequence ID" value="NC_014374.1"/>
</dbReference>
<dbReference type="GeneID" id="9498439"/>
<dbReference type="PANTHER" id="PTHR11703">
    <property type="entry name" value="DEOXYHYPUSINE SYNTHASE"/>
    <property type="match status" value="1"/>
</dbReference>
<protein>
    <submittedName>
        <fullName evidence="3">Probable deoxyhypusine synthase</fullName>
        <ecNumber evidence="3">2.5.1.46</ecNumber>
    </submittedName>
</protein>
<dbReference type="SUPFAM" id="SSF52467">
    <property type="entry name" value="DHS-like NAD/FAD-binding domain"/>
    <property type="match status" value="1"/>
</dbReference>
<dbReference type="OrthoDB" id="17730at2157"/>
<dbReference type="KEGG" id="asc:ASAC_0219"/>
<dbReference type="Gene3D" id="3.40.910.10">
    <property type="entry name" value="Deoxyhypusine synthase"/>
    <property type="match status" value="1"/>
</dbReference>
<sequence length="319" mass="35237">MKLEPVKDIRVDPNMPLKDLIDLYGEEYGFMAGHVWRAAQILAKGLSESNLRVISFTGNLVSTGLRGIITQLIRARLFNVIMTTCGALDHDIARAMGGAYSKGYFEGDDVDLARHGIHRLGNIYIKVDDYGPKVEQFVRSLAARASALKEEWGMYELLKLAGDMINDESSFLKAAHDTGADVFVPGWPDGAFGTDLFFESQRGVKIKINYFRDMQRLSDLFFGTHGKASALIIGGGISKHHTIWWSQFREGLDYVVYITTAVEWDGSLSGAMPREAITWGKVKPEADKVIVYADATIALPLLAAYLLANAKPPETSGQE</sequence>
<name>D9PZY8_ACIS3</name>
<dbReference type="InParanoid" id="D9PZY8"/>
<evidence type="ECO:0000256" key="2">
    <source>
        <dbReference type="ARBA" id="ARBA00023027"/>
    </source>
</evidence>
<proteinExistence type="inferred from homology"/>
<dbReference type="STRING" id="666510.ASAC_0219"/>
<accession>D9PZY8</accession>
<dbReference type="EMBL" id="CP001742">
    <property type="protein sequence ID" value="ADL18626.1"/>
    <property type="molecule type" value="Genomic_DNA"/>
</dbReference>
<dbReference type="InterPro" id="IPR002773">
    <property type="entry name" value="Deoxyhypusine_synthase"/>
</dbReference>
<dbReference type="AlphaFoldDB" id="D9PZY8"/>
<dbReference type="HOGENOM" id="CLU_039781_1_0_2"/>
<keyword evidence="3" id="KW-0808">Transferase</keyword>
<dbReference type="FunCoup" id="D9PZY8">
    <property type="interactions" value="160"/>
</dbReference>
<dbReference type="EC" id="2.5.1.46" evidence="3"/>
<dbReference type="InterPro" id="IPR029035">
    <property type="entry name" value="DHS-like_NAD/FAD-binding_dom"/>
</dbReference>
<dbReference type="Proteomes" id="UP000000346">
    <property type="component" value="Chromosome"/>
</dbReference>
<dbReference type="GO" id="GO:0034038">
    <property type="term" value="F:deoxyhypusine synthase activity"/>
    <property type="evidence" value="ECO:0007669"/>
    <property type="project" value="UniProtKB-EC"/>
</dbReference>
<reference evidence="3 4" key="1">
    <citation type="journal article" date="2010" name="Appl. Environ. Microbiol.">
        <title>The genome sequence of the crenarchaeon Acidilobus saccharovorans supports a new order, Acidilobales, and suggests an important ecological role in terrestrial acidic hot springs.</title>
        <authorList>
            <person name="Mardanov A.V."/>
            <person name="Svetlitchnyi V.A."/>
            <person name="Beletsky A.V."/>
            <person name="Prokofeva M.I."/>
            <person name="Bonch-Osmolovskaya E.A."/>
            <person name="Ravin N.V."/>
            <person name="Skryabin K.G."/>
        </authorList>
    </citation>
    <scope>NUCLEOTIDE SEQUENCE [LARGE SCALE GENOMIC DNA]</scope>
    <source>
        <strain evidence="4">DSM 16705 / JCM 18335 / VKM B-2471 / 345-15</strain>
    </source>
</reference>
<dbReference type="NCBIfam" id="NF002294">
    <property type="entry name" value="PRK01221.1"/>
    <property type="match status" value="1"/>
</dbReference>
<evidence type="ECO:0000313" key="4">
    <source>
        <dbReference type="Proteomes" id="UP000000346"/>
    </source>
</evidence>
<evidence type="ECO:0000313" key="3">
    <source>
        <dbReference type="EMBL" id="ADL18626.1"/>
    </source>
</evidence>
<dbReference type="GO" id="GO:0005737">
    <property type="term" value="C:cytoplasm"/>
    <property type="evidence" value="ECO:0007669"/>
    <property type="project" value="TreeGrafter"/>
</dbReference>
<dbReference type="InterPro" id="IPR036982">
    <property type="entry name" value="Deoxyhypusine_synthase_sf"/>
</dbReference>
<keyword evidence="4" id="KW-1185">Reference proteome</keyword>
<organism evidence="3 4">
    <name type="scientific">Acidilobus saccharovorans (strain DSM 16705 / JCM 18335 / VKM B-2471 / 345-15)</name>
    <dbReference type="NCBI Taxonomy" id="666510"/>
    <lineage>
        <taxon>Archaea</taxon>
        <taxon>Thermoproteota</taxon>
        <taxon>Thermoprotei</taxon>
        <taxon>Acidilobales</taxon>
        <taxon>Acidilobaceae</taxon>
        <taxon>Acidilobus</taxon>
    </lineage>
</organism>
<dbReference type="PANTHER" id="PTHR11703:SF0">
    <property type="entry name" value="DEOXYHYPUSINE SYNTHASE"/>
    <property type="match status" value="1"/>
</dbReference>
<dbReference type="eggNOG" id="arCOG04142">
    <property type="taxonomic scope" value="Archaea"/>
</dbReference>
<evidence type="ECO:0000256" key="1">
    <source>
        <dbReference type="ARBA" id="ARBA00009892"/>
    </source>
</evidence>
<keyword evidence="2" id="KW-0520">NAD</keyword>
<dbReference type="Pfam" id="PF01916">
    <property type="entry name" value="DS"/>
    <property type="match status" value="1"/>
</dbReference>
<gene>
    <name evidence="3" type="ordered locus">ASAC_0219</name>
</gene>
<comment type="similarity">
    <text evidence="1">Belongs to the deoxyhypusine synthase family.</text>
</comment>